<sequence length="134" mass="14269">MRFNVAPGVSALVSLKVFSTLLTTKLSSVLISSQASGSISSHKSTTSSKSRKSNSYKAFCTKAANSGGKSFKSSLRCFTIEFDTILVVVNFPPESEALDDSLSGNVSLISESLEFLLALNTSISPCTSFSFDYL</sequence>
<evidence type="ECO:0000313" key="1">
    <source>
        <dbReference type="EnsemblMetazoa" id="GPAI020392-PA"/>
    </source>
</evidence>
<name>A0A1A9ZNV1_GLOPL</name>
<protein>
    <submittedName>
        <fullName evidence="1">Uncharacterized protein</fullName>
    </submittedName>
</protein>
<reference evidence="2" key="1">
    <citation type="submission" date="2014-03" db="EMBL/GenBank/DDBJ databases">
        <authorList>
            <person name="Aksoy S."/>
            <person name="Warren W."/>
            <person name="Wilson R.K."/>
        </authorList>
    </citation>
    <scope>NUCLEOTIDE SEQUENCE [LARGE SCALE GENOMIC DNA]</scope>
    <source>
        <strain evidence="2">IAEA</strain>
    </source>
</reference>
<evidence type="ECO:0000313" key="2">
    <source>
        <dbReference type="Proteomes" id="UP000092445"/>
    </source>
</evidence>
<organism evidence="1 2">
    <name type="scientific">Glossina pallidipes</name>
    <name type="common">Tsetse fly</name>
    <dbReference type="NCBI Taxonomy" id="7398"/>
    <lineage>
        <taxon>Eukaryota</taxon>
        <taxon>Metazoa</taxon>
        <taxon>Ecdysozoa</taxon>
        <taxon>Arthropoda</taxon>
        <taxon>Hexapoda</taxon>
        <taxon>Insecta</taxon>
        <taxon>Pterygota</taxon>
        <taxon>Neoptera</taxon>
        <taxon>Endopterygota</taxon>
        <taxon>Diptera</taxon>
        <taxon>Brachycera</taxon>
        <taxon>Muscomorpha</taxon>
        <taxon>Hippoboscoidea</taxon>
        <taxon>Glossinidae</taxon>
        <taxon>Glossina</taxon>
    </lineage>
</organism>
<dbReference type="VEuPathDB" id="VectorBase:GPAI020392"/>
<proteinExistence type="predicted"/>
<accession>A0A1A9ZNV1</accession>
<dbReference type="EnsemblMetazoa" id="GPAI020392-RA">
    <property type="protein sequence ID" value="GPAI020392-PA"/>
    <property type="gene ID" value="GPAI020392"/>
</dbReference>
<dbReference type="Proteomes" id="UP000092445">
    <property type="component" value="Unassembled WGS sequence"/>
</dbReference>
<reference evidence="1" key="2">
    <citation type="submission" date="2020-05" db="UniProtKB">
        <authorList>
            <consortium name="EnsemblMetazoa"/>
        </authorList>
    </citation>
    <scope>IDENTIFICATION</scope>
    <source>
        <strain evidence="1">IAEA</strain>
    </source>
</reference>
<keyword evidence="2" id="KW-1185">Reference proteome</keyword>
<dbReference type="AlphaFoldDB" id="A0A1A9ZNV1"/>